<dbReference type="STRING" id="292564.Cyagr_2488"/>
<protein>
    <submittedName>
        <fullName evidence="1">Uncharacterized protein</fullName>
    </submittedName>
</protein>
<dbReference type="HOGENOM" id="CLU_2664964_0_0_3"/>
<proteinExistence type="predicted"/>
<evidence type="ECO:0000313" key="2">
    <source>
        <dbReference type="Proteomes" id="UP000010388"/>
    </source>
</evidence>
<evidence type="ECO:0000313" key="1">
    <source>
        <dbReference type="EMBL" id="AFY29594.1"/>
    </source>
</evidence>
<reference evidence="2" key="1">
    <citation type="journal article" date="2013" name="Proc. Natl. Acad. Sci. U.S.A.">
        <title>Improving the coverage of the cyanobacterial phylum using diversity-driven genome sequencing.</title>
        <authorList>
            <person name="Shih P.M."/>
            <person name="Wu D."/>
            <person name="Latifi A."/>
            <person name="Axen S.D."/>
            <person name="Fewer D.P."/>
            <person name="Talla E."/>
            <person name="Calteau A."/>
            <person name="Cai F."/>
            <person name="Tandeau de Marsac N."/>
            <person name="Rippka R."/>
            <person name="Herdman M."/>
            <person name="Sivonen K."/>
            <person name="Coursin T."/>
            <person name="Laurent T."/>
            <person name="Goodwin L."/>
            <person name="Nolan M."/>
            <person name="Davenport K.W."/>
            <person name="Han C.S."/>
            <person name="Rubin E.M."/>
            <person name="Eisen J.A."/>
            <person name="Woyke T."/>
            <person name="Gugger M."/>
            <person name="Kerfeld C.A."/>
        </authorList>
    </citation>
    <scope>NUCLEOTIDE SEQUENCE [LARGE SCALE GENOMIC DNA]</scope>
    <source>
        <strain evidence="2">ATCC 27147 / PCC 6307</strain>
    </source>
</reference>
<dbReference type="RefSeq" id="WP_015110032.1">
    <property type="nucleotide sequence ID" value="NC_019675.1"/>
</dbReference>
<accession>K9PAH3</accession>
<dbReference type="EMBL" id="CP003495">
    <property type="protein sequence ID" value="AFY29594.1"/>
    <property type="molecule type" value="Genomic_DNA"/>
</dbReference>
<organism evidence="1 2">
    <name type="scientific">Cyanobium gracile (strain ATCC 27147 / PCC 6307)</name>
    <dbReference type="NCBI Taxonomy" id="292564"/>
    <lineage>
        <taxon>Bacteria</taxon>
        <taxon>Bacillati</taxon>
        <taxon>Cyanobacteriota</taxon>
        <taxon>Cyanophyceae</taxon>
        <taxon>Synechococcales</taxon>
        <taxon>Prochlorococcaceae</taxon>
        <taxon>Cyanobium</taxon>
    </lineage>
</organism>
<dbReference type="KEGG" id="cgc:Cyagr_2488"/>
<name>K9PAH3_CYAGP</name>
<gene>
    <name evidence="1" type="ordered locus">Cyagr_2488</name>
</gene>
<sequence>MRGLEYFSDTAAHAGSFCRIYALEAAVIASATVQGLTAGSNAFTSVPLPAGAHIDGQFRSITLASGRVIAYRGDR</sequence>
<dbReference type="Proteomes" id="UP000010388">
    <property type="component" value="Chromosome"/>
</dbReference>
<dbReference type="AlphaFoldDB" id="K9PAH3"/>